<reference evidence="1 2" key="1">
    <citation type="submission" date="2018-10" db="EMBL/GenBank/DDBJ databases">
        <title>Genome sequencing of Arthrobacter oryzae TNB02.</title>
        <authorList>
            <person name="Cho Y.-J."/>
            <person name="Cho A."/>
            <person name="Kim O.-S."/>
        </authorList>
    </citation>
    <scope>NUCLEOTIDE SEQUENCE [LARGE SCALE GENOMIC DNA]</scope>
    <source>
        <strain evidence="1 2">TNB02</strain>
    </source>
</reference>
<sequence length="170" mass="17673">MPQPAAYKRTKIVVPAILLILLAGLMAAVLTAPPRKPPVPLGASATVNGGLARVNGILPFDNGVGGPDGVASRFPNPPGPGLHRVRILLELTALDKGGLSYHPDDYSVSGLGTGRWTPVWFSPAPSLAAQGERINAELMFELPDRAVELTLEVTGGPGLSLGVGHHRTRG</sequence>
<proteinExistence type="predicted"/>
<evidence type="ECO:0000313" key="1">
    <source>
        <dbReference type="EMBL" id="RNL52025.1"/>
    </source>
</evidence>
<protein>
    <recommendedName>
        <fullName evidence="3">DUF4352 domain-containing protein</fullName>
    </recommendedName>
</protein>
<dbReference type="EMBL" id="RBED01000114">
    <property type="protein sequence ID" value="RNL52025.1"/>
    <property type="molecule type" value="Genomic_DNA"/>
</dbReference>
<dbReference type="OrthoDB" id="4950647at2"/>
<gene>
    <name evidence="1" type="ORF">D7003_13895</name>
</gene>
<comment type="caution">
    <text evidence="1">The sequence shown here is derived from an EMBL/GenBank/DDBJ whole genome shotgun (WGS) entry which is preliminary data.</text>
</comment>
<evidence type="ECO:0000313" key="2">
    <source>
        <dbReference type="Proteomes" id="UP000273807"/>
    </source>
</evidence>
<dbReference type="Proteomes" id="UP000273807">
    <property type="component" value="Unassembled WGS sequence"/>
</dbReference>
<dbReference type="AlphaFoldDB" id="A0A3N0BTF9"/>
<accession>A0A3N0BTF9</accession>
<organism evidence="1 2">
    <name type="scientific">Arthrobacter oryzae</name>
    <dbReference type="NCBI Taxonomy" id="409290"/>
    <lineage>
        <taxon>Bacteria</taxon>
        <taxon>Bacillati</taxon>
        <taxon>Actinomycetota</taxon>
        <taxon>Actinomycetes</taxon>
        <taxon>Micrococcales</taxon>
        <taxon>Micrococcaceae</taxon>
        <taxon>Arthrobacter</taxon>
    </lineage>
</organism>
<dbReference type="RefSeq" id="WP_123256022.1">
    <property type="nucleotide sequence ID" value="NZ_RBED01000114.1"/>
</dbReference>
<evidence type="ECO:0008006" key="3">
    <source>
        <dbReference type="Google" id="ProtNLM"/>
    </source>
</evidence>
<keyword evidence="2" id="KW-1185">Reference proteome</keyword>
<name>A0A3N0BTF9_9MICC</name>